<evidence type="ECO:0000256" key="5">
    <source>
        <dbReference type="ARBA" id="ARBA00022844"/>
    </source>
</evidence>
<accession>A0AAU8H4U6</accession>
<dbReference type="Pfam" id="PF02956">
    <property type="entry name" value="TT_ORF1"/>
    <property type="match status" value="1"/>
</dbReference>
<organism evidence="8">
    <name type="scientific">Gammatorquevirus homidi5</name>
    <dbReference type="NCBI Taxonomy" id="3048390"/>
    <lineage>
        <taxon>Viruses</taxon>
        <taxon>Monodnaviria</taxon>
        <taxon>Shotokuvirae</taxon>
        <taxon>Commensaviricota</taxon>
        <taxon>Cardeaviricetes</taxon>
        <taxon>Sanitavirales</taxon>
        <taxon>Anelloviridae</taxon>
        <taxon>Gammatorquevirus</taxon>
    </lineage>
</organism>
<feature type="region of interest" description="Disordered" evidence="7">
    <location>
        <begin position="578"/>
        <end position="601"/>
    </location>
</feature>
<keyword evidence="3 6" id="KW-1140">T=1 icosahedral capsid protein</keyword>
<protein>
    <recommendedName>
        <fullName evidence="6">Capsid protein</fullName>
    </recommendedName>
</protein>
<dbReference type="EMBL" id="PP816708">
    <property type="protein sequence ID" value="XCH55954.1"/>
    <property type="molecule type" value="Genomic_DNA"/>
</dbReference>
<keyword evidence="5 6" id="KW-0946">Virion</keyword>
<sequence>MPFWWNRRRKPWYGRWRYRRRFQRYKRRKPRRRFTRRRGRKTTRRRRRRKYKVRRKQKKITIKQWQPESITKCKIKGYSTLVLGAEGTQYLCWTNQASDYTQPKAPGGGGFGCELITLQWLYKEYRAHNNIWTRSNQNKDLCRYTGCTITLYRHPTIDFIFAYNIMPPFSINKFTYTDIQPQNMLLRPHHKVILSRMSHPRGKLRVKVHIKPPKQMSTRWYFQKEFADAGLVLLQAAACDFGHPRISPISQSQMITIYYLNTTFWPTPNWGQATSQPWKNIVTQDPHITFYYKNSKGQPETYDFGRAFDTWDQSITGYYQSINRSGGWFDPRVLNAFKITKTSTGAELGALPLYTARYNPNEDTGENNEVYVISILGHTYQPPTVTPDYIIRGQPLWMALFGFYSFLKYSSKDKGFMEHYMFVLKSPAIKPISQVSKQNYYPIVDPAFIAGKLPFDEYLSDNIGKLWYPTAERQIQTINALVESGPFIPRLANIKYSTWELSYNYKFFFKWGGPQVTDQNVDDPKYQQTYPTPGNQPEAVQIADPRKMSPESLLHEWDFRRGIVTQAALKRMQENLTIDTDFQSDDSESPPKRRKITKEMPCKEKEESQLHHCLQQLCKEDTFQEAPQTLQELINQQQQQQQHLKHNILQLLTELKKKQRFLSLQTGLLE</sequence>
<reference evidence="8" key="1">
    <citation type="submission" date="2024-05" db="EMBL/GenBank/DDBJ databases">
        <authorList>
            <person name="Laubscher F."/>
            <person name="Chudzinski V."/>
            <person name="Cordey S."/>
            <person name="Hosszu-Fellous K."/>
            <person name="Kaiser L."/>
        </authorList>
    </citation>
    <scope>NUCLEOTIDE SEQUENCE</scope>
    <source>
        <strain evidence="8">GE-0966-24-338</strain>
    </source>
</reference>
<evidence type="ECO:0000256" key="1">
    <source>
        <dbReference type="ARBA" id="ARBA00004328"/>
    </source>
</evidence>
<evidence type="ECO:0000256" key="3">
    <source>
        <dbReference type="ARBA" id="ARBA00022431"/>
    </source>
</evidence>
<comment type="subcellular location">
    <subcellularLocation>
        <location evidence="1 6">Virion</location>
    </subcellularLocation>
</comment>
<evidence type="ECO:0000256" key="4">
    <source>
        <dbReference type="ARBA" id="ARBA00022561"/>
    </source>
</evidence>
<feature type="region of interest" description="Disordered" evidence="7">
    <location>
        <begin position="27"/>
        <end position="53"/>
    </location>
</feature>
<comment type="function">
    <text evidence="6">Self-assembles to form an icosahedral capsid.</text>
</comment>
<evidence type="ECO:0000256" key="2">
    <source>
        <dbReference type="ARBA" id="ARBA00006131"/>
    </source>
</evidence>
<keyword evidence="4 6" id="KW-0167">Capsid protein</keyword>
<name>A0AAU8H4U6_9VIRU</name>
<dbReference type="GO" id="GO:0039615">
    <property type="term" value="C:T=1 icosahedral viral capsid"/>
    <property type="evidence" value="ECO:0007669"/>
    <property type="project" value="UniProtKB-UniRule"/>
</dbReference>
<evidence type="ECO:0000313" key="8">
    <source>
        <dbReference type="EMBL" id="XCH55954.1"/>
    </source>
</evidence>
<proteinExistence type="inferred from homology"/>
<evidence type="ECO:0000256" key="7">
    <source>
        <dbReference type="SAM" id="MobiDB-lite"/>
    </source>
</evidence>
<evidence type="ECO:0000256" key="6">
    <source>
        <dbReference type="RuleBase" id="RU361230"/>
    </source>
</evidence>
<comment type="similarity">
    <text evidence="2 6">Belongs to the anelloviridae capsid protein family.</text>
</comment>
<dbReference type="InterPro" id="IPR004219">
    <property type="entry name" value="TTvirus_Unk"/>
</dbReference>